<organism evidence="5">
    <name type="scientific">freshwater metagenome</name>
    <dbReference type="NCBI Taxonomy" id="449393"/>
    <lineage>
        <taxon>unclassified sequences</taxon>
        <taxon>metagenomes</taxon>
        <taxon>ecological metagenomes</taxon>
    </lineage>
</organism>
<evidence type="ECO:0000256" key="2">
    <source>
        <dbReference type="ARBA" id="ARBA00022603"/>
    </source>
</evidence>
<proteinExistence type="inferred from homology"/>
<accession>A0A6J6H8Z5</accession>
<dbReference type="GO" id="GO:0032259">
    <property type="term" value="P:methylation"/>
    <property type="evidence" value="ECO:0007669"/>
    <property type="project" value="UniProtKB-KW"/>
</dbReference>
<dbReference type="GO" id="GO:0015948">
    <property type="term" value="P:methanogenesis"/>
    <property type="evidence" value="ECO:0007669"/>
    <property type="project" value="InterPro"/>
</dbReference>
<dbReference type="InterPro" id="IPR010426">
    <property type="entry name" value="MTTB_MeTrfase"/>
</dbReference>
<keyword evidence="3" id="KW-0808">Transferase</keyword>
<name>A0A6J6H8Z5_9ZZZZ</name>
<gene>
    <name evidence="5" type="ORF">UFOPK1826_01166</name>
</gene>
<dbReference type="PIRSF" id="PIRSF037567">
    <property type="entry name" value="MTTB_MeTrfase"/>
    <property type="match status" value="1"/>
</dbReference>
<evidence type="ECO:0000256" key="1">
    <source>
        <dbReference type="ARBA" id="ARBA00007137"/>
    </source>
</evidence>
<evidence type="ECO:0000313" key="5">
    <source>
        <dbReference type="EMBL" id="CAB4609466.1"/>
    </source>
</evidence>
<feature type="region of interest" description="Disordered" evidence="4">
    <location>
        <begin position="1"/>
        <end position="33"/>
    </location>
</feature>
<dbReference type="EMBL" id="CAEZUN010000161">
    <property type="protein sequence ID" value="CAB4609466.1"/>
    <property type="molecule type" value="Genomic_DNA"/>
</dbReference>
<dbReference type="AlphaFoldDB" id="A0A6J6H8Z5"/>
<comment type="similarity">
    <text evidence="1">Belongs to the trimethylamine methyltransferase family.</text>
</comment>
<dbReference type="InterPro" id="IPR038601">
    <property type="entry name" value="MttB-like_sf"/>
</dbReference>
<sequence>MTTENLEPNRRRGRARTSTTEVKLPEQKPFKQPRMRYAPTKVVSDDEIESIHLASLRILSEYGMDFLDPDARDLLKKAGAKIEDQRVRFDPEMVLETIKTCPSEFKLHARNPNHTLNIGGNWMSFGSVASTPNFIGLDGIRHPGTRQDFQELLKLTQVFNIIHFISGYPVEPIDLHASIRHIETTYDMLTLTDKAIHCYSLGRQRNQDVLEMSRIARQVDNETLDKEPSVFSIINSSSPLRLDTPMLQGIMEYSSRNQIIIITPFTLAGAMAPITLAGALAQQNAEALAGMTFTQVVRPGAPVAYGGFTSNVDMQSGAPAFGTPEYMRTAMAGGQLARRYNVPYRSSNVCASNALDAQAAYESVFSLWGAIQGGVNFLMHGAGWMEGGLHSSLEKFVLDADLLGMVAAYLEPIVVDEATLAHEAIGEVGPGGHFFGVQHTQDRFRDAFYKPMISDWRNYESWQEGGSPTAVTKTTELAKTWLDAYTTPELDDAVHEELKEFVKRRVSEGGVATDF</sequence>
<reference evidence="5" key="1">
    <citation type="submission" date="2020-05" db="EMBL/GenBank/DDBJ databases">
        <authorList>
            <person name="Chiriac C."/>
            <person name="Salcher M."/>
            <person name="Ghai R."/>
            <person name="Kavagutti S V."/>
        </authorList>
    </citation>
    <scope>NUCLEOTIDE SEQUENCE</scope>
</reference>
<evidence type="ECO:0000256" key="3">
    <source>
        <dbReference type="ARBA" id="ARBA00022679"/>
    </source>
</evidence>
<protein>
    <submittedName>
        <fullName evidence="5">Unannotated protein</fullName>
    </submittedName>
</protein>
<evidence type="ECO:0000256" key="4">
    <source>
        <dbReference type="SAM" id="MobiDB-lite"/>
    </source>
</evidence>
<dbReference type="Gene3D" id="3.20.20.480">
    <property type="entry name" value="Trimethylamine methyltransferase-like"/>
    <property type="match status" value="1"/>
</dbReference>
<dbReference type="GO" id="GO:0008168">
    <property type="term" value="F:methyltransferase activity"/>
    <property type="evidence" value="ECO:0007669"/>
    <property type="project" value="UniProtKB-KW"/>
</dbReference>
<dbReference type="Pfam" id="PF06253">
    <property type="entry name" value="MTTB"/>
    <property type="match status" value="1"/>
</dbReference>
<keyword evidence="2" id="KW-0489">Methyltransferase</keyword>